<dbReference type="InterPro" id="IPR045179">
    <property type="entry name" value="YgfZ/GcvT"/>
</dbReference>
<dbReference type="SUPFAM" id="SSF101790">
    <property type="entry name" value="Aminomethyltransferase beta-barrel domain"/>
    <property type="match status" value="1"/>
</dbReference>
<dbReference type="EMBL" id="NRRV01000006">
    <property type="protein sequence ID" value="MBK1629852.1"/>
    <property type="molecule type" value="Genomic_DNA"/>
</dbReference>
<protein>
    <submittedName>
        <fullName evidence="2">Folate-binding protein YgfZ</fullName>
    </submittedName>
</protein>
<feature type="domain" description="GCVT N-terminal" evidence="1">
    <location>
        <begin position="32"/>
        <end position="148"/>
    </location>
</feature>
<dbReference type="Gene3D" id="2.40.30.160">
    <property type="match status" value="1"/>
</dbReference>
<gene>
    <name evidence="2" type="ORF">CKO31_03660</name>
</gene>
<name>A0ABS1CD86_9GAMM</name>
<dbReference type="Proteomes" id="UP000748752">
    <property type="component" value="Unassembled WGS sequence"/>
</dbReference>
<dbReference type="Gene3D" id="3.30.70.1400">
    <property type="entry name" value="Aminomethyltransferase beta-barrel domains"/>
    <property type="match status" value="1"/>
</dbReference>
<proteinExistence type="predicted"/>
<dbReference type="SUPFAM" id="SSF103025">
    <property type="entry name" value="Folate-binding domain"/>
    <property type="match status" value="1"/>
</dbReference>
<sequence length="344" mass="36289">MNQDWQAFLTARGAAVGDDGAARFDTAPADADCALTDLSHLGLIAVGGPEATDFLQGQVSNDVRELSDTHTQLSSHCSPKGRMLANFRLLRLGESLFLLLPRSQMEGLLKRLRMFMLRRNASIDDASDALVCCGVIGACADEVLAARLGSLPQGDNDMVRAGDAALIRVAGPVPRYLFIGPAADARALWAEATAAGASEANPDLWALHDIRAGIPTVVPETADAFVPQMVNMQLIDGVSFHKGCYTGQEVVARMQYLGKLKRRMYIAEVDTDTAPKPGDVLSAPGSKSEQGPGRIVDARASAPGHWELLVVAEVAAAEGDGLQLGDDGPLLSLRAPAYGFGDAA</sequence>
<dbReference type="PANTHER" id="PTHR22602">
    <property type="entry name" value="TRANSFERASE CAF17, MITOCHONDRIAL-RELATED"/>
    <property type="match status" value="1"/>
</dbReference>
<keyword evidence="3" id="KW-1185">Reference proteome</keyword>
<reference evidence="2 3" key="1">
    <citation type="journal article" date="2020" name="Microorganisms">
        <title>Osmotic Adaptation and Compatible Solute Biosynthesis of Phototrophic Bacteria as Revealed from Genome Analyses.</title>
        <authorList>
            <person name="Imhoff J.F."/>
            <person name="Rahn T."/>
            <person name="Kunzel S."/>
            <person name="Keller A."/>
            <person name="Neulinger S.C."/>
        </authorList>
    </citation>
    <scope>NUCLEOTIDE SEQUENCE [LARGE SCALE GENOMIC DNA]</scope>
    <source>
        <strain evidence="2 3">DSM 6210</strain>
    </source>
</reference>
<dbReference type="RefSeq" id="WP_200234185.1">
    <property type="nucleotide sequence ID" value="NZ_NRRV01000006.1"/>
</dbReference>
<comment type="caution">
    <text evidence="2">The sequence shown here is derived from an EMBL/GenBank/DDBJ whole genome shotgun (WGS) entry which is preliminary data.</text>
</comment>
<dbReference type="InterPro" id="IPR006222">
    <property type="entry name" value="GCVT_N"/>
</dbReference>
<organism evidence="2 3">
    <name type="scientific">Thiohalocapsa halophila</name>
    <dbReference type="NCBI Taxonomy" id="69359"/>
    <lineage>
        <taxon>Bacteria</taxon>
        <taxon>Pseudomonadati</taxon>
        <taxon>Pseudomonadota</taxon>
        <taxon>Gammaproteobacteria</taxon>
        <taxon>Chromatiales</taxon>
        <taxon>Chromatiaceae</taxon>
        <taxon>Thiohalocapsa</taxon>
    </lineage>
</organism>
<dbReference type="Gene3D" id="3.30.70.1630">
    <property type="match status" value="1"/>
</dbReference>
<dbReference type="InterPro" id="IPR029043">
    <property type="entry name" value="GcvT/YgfZ_C"/>
</dbReference>
<evidence type="ECO:0000313" key="3">
    <source>
        <dbReference type="Proteomes" id="UP000748752"/>
    </source>
</evidence>
<dbReference type="NCBIfam" id="TIGR03317">
    <property type="entry name" value="ygfZ_signature"/>
    <property type="match status" value="1"/>
</dbReference>
<evidence type="ECO:0000313" key="2">
    <source>
        <dbReference type="EMBL" id="MBK1629852.1"/>
    </source>
</evidence>
<dbReference type="PANTHER" id="PTHR22602:SF0">
    <property type="entry name" value="TRANSFERASE CAF17, MITOCHONDRIAL-RELATED"/>
    <property type="match status" value="1"/>
</dbReference>
<dbReference type="Pfam" id="PF01571">
    <property type="entry name" value="GCV_T"/>
    <property type="match status" value="1"/>
</dbReference>
<dbReference type="InterPro" id="IPR017703">
    <property type="entry name" value="YgfZ/GCV_T_CS"/>
</dbReference>
<evidence type="ECO:0000259" key="1">
    <source>
        <dbReference type="Pfam" id="PF01571"/>
    </source>
</evidence>
<accession>A0ABS1CD86</accession>